<protein>
    <submittedName>
        <fullName evidence="2">Uncharacterized protein</fullName>
    </submittedName>
</protein>
<keyword evidence="3" id="KW-1185">Reference proteome</keyword>
<dbReference type="Proteomes" id="UP000015104">
    <property type="component" value="Unassembled WGS sequence"/>
</dbReference>
<dbReference type="HOGENOM" id="CLU_661101_0_0_1"/>
<organism evidence="2 3">
    <name type="scientific">Tetranychus urticae</name>
    <name type="common">Two-spotted spider mite</name>
    <dbReference type="NCBI Taxonomy" id="32264"/>
    <lineage>
        <taxon>Eukaryota</taxon>
        <taxon>Metazoa</taxon>
        <taxon>Ecdysozoa</taxon>
        <taxon>Arthropoda</taxon>
        <taxon>Chelicerata</taxon>
        <taxon>Arachnida</taxon>
        <taxon>Acari</taxon>
        <taxon>Acariformes</taxon>
        <taxon>Trombidiformes</taxon>
        <taxon>Prostigmata</taxon>
        <taxon>Eleutherengona</taxon>
        <taxon>Raphignathae</taxon>
        <taxon>Tetranychoidea</taxon>
        <taxon>Tetranychidae</taxon>
        <taxon>Tetranychus</taxon>
    </lineage>
</organism>
<keyword evidence="1" id="KW-0812">Transmembrane</keyword>
<evidence type="ECO:0000313" key="2">
    <source>
        <dbReference type="EnsemblMetazoa" id="tetur16g01650.1"/>
    </source>
</evidence>
<feature type="transmembrane region" description="Helical" evidence="1">
    <location>
        <begin position="391"/>
        <end position="416"/>
    </location>
</feature>
<keyword evidence="1" id="KW-0472">Membrane</keyword>
<feature type="transmembrane region" description="Helical" evidence="1">
    <location>
        <begin position="41"/>
        <end position="60"/>
    </location>
</feature>
<proteinExistence type="predicted"/>
<dbReference type="AlphaFoldDB" id="T1KNN8"/>
<sequence>MIWLPDNCGNNQANSELSKSNNKPKRLTSRLVLDGIKHFLISYWVTCLCIFGCFVQIFFLTRNYFSKNVNYQVISLNSENITVPEVIICTPIHTVLDYGKLVTERASLFNNSCLNSSSVDKCVLRKFKIPSLDFIIRQNFDITSIYPFLIKSNQLIVNVYIHGFPDVLANGVCKTKDLISYPNVCYKITCSEEPANKINVRRFVPSFIPLYESLISFNLNNSVLASRTKAITIYLQSMDYPRRETEFDFGQSFSYDVDDPLIVQFKFSIQRMFSLPSPYPTNCRKHDHDLLMSYCLNNASILLLNSSFPRRWIDLEDFKGYHFGLIPDMSDNNWDQLGLIKDDCRRRYPNPNCESELLTLQKMGLEASELPAFTKMIVIAIHAPDEPDLHFFVTPAMTASECIIMIFSILGFWFGFDVYHNSNRISALLIRSVGRSTETKVAKACNPNYRAIKPKLRQTIKLYQLQRREKLFTVKSNP</sequence>
<reference evidence="2" key="2">
    <citation type="submission" date="2015-06" db="UniProtKB">
        <authorList>
            <consortium name="EnsemblMetazoa"/>
        </authorList>
    </citation>
    <scope>IDENTIFICATION</scope>
</reference>
<name>T1KNN8_TETUR</name>
<evidence type="ECO:0000313" key="3">
    <source>
        <dbReference type="Proteomes" id="UP000015104"/>
    </source>
</evidence>
<reference evidence="3" key="1">
    <citation type="submission" date="2011-08" db="EMBL/GenBank/DDBJ databases">
        <authorList>
            <person name="Rombauts S."/>
        </authorList>
    </citation>
    <scope>NUCLEOTIDE SEQUENCE</scope>
    <source>
        <strain evidence="3">London</strain>
    </source>
</reference>
<dbReference type="EnsemblMetazoa" id="tetur16g01650.1">
    <property type="protein sequence ID" value="tetur16g01650.1"/>
    <property type="gene ID" value="tetur16g01650"/>
</dbReference>
<dbReference type="EMBL" id="CAEY01000277">
    <property type="status" value="NOT_ANNOTATED_CDS"/>
    <property type="molecule type" value="Genomic_DNA"/>
</dbReference>
<evidence type="ECO:0000256" key="1">
    <source>
        <dbReference type="SAM" id="Phobius"/>
    </source>
</evidence>
<keyword evidence="1" id="KW-1133">Transmembrane helix</keyword>
<accession>T1KNN8</accession>